<organism evidence="1 2">
    <name type="scientific">Hebeloma cylindrosporum</name>
    <dbReference type="NCBI Taxonomy" id="76867"/>
    <lineage>
        <taxon>Eukaryota</taxon>
        <taxon>Fungi</taxon>
        <taxon>Dikarya</taxon>
        <taxon>Basidiomycota</taxon>
        <taxon>Agaricomycotina</taxon>
        <taxon>Agaricomycetes</taxon>
        <taxon>Agaricomycetidae</taxon>
        <taxon>Agaricales</taxon>
        <taxon>Agaricineae</taxon>
        <taxon>Hymenogastraceae</taxon>
        <taxon>Hebeloma</taxon>
    </lineage>
</organism>
<dbReference type="OrthoDB" id="2788229at2759"/>
<name>A0A0C3CF88_HEBCY</name>
<dbReference type="Proteomes" id="UP000053424">
    <property type="component" value="Unassembled WGS sequence"/>
</dbReference>
<reference evidence="1 2" key="1">
    <citation type="submission" date="2014-04" db="EMBL/GenBank/DDBJ databases">
        <authorList>
            <consortium name="DOE Joint Genome Institute"/>
            <person name="Kuo A."/>
            <person name="Gay G."/>
            <person name="Dore J."/>
            <person name="Kohler A."/>
            <person name="Nagy L.G."/>
            <person name="Floudas D."/>
            <person name="Copeland A."/>
            <person name="Barry K.W."/>
            <person name="Cichocki N."/>
            <person name="Veneault-Fourrey C."/>
            <person name="LaButti K."/>
            <person name="Lindquist E.A."/>
            <person name="Lipzen A."/>
            <person name="Lundell T."/>
            <person name="Morin E."/>
            <person name="Murat C."/>
            <person name="Sun H."/>
            <person name="Tunlid A."/>
            <person name="Henrissat B."/>
            <person name="Grigoriev I.V."/>
            <person name="Hibbett D.S."/>
            <person name="Martin F."/>
            <person name="Nordberg H.P."/>
            <person name="Cantor M.N."/>
            <person name="Hua S.X."/>
        </authorList>
    </citation>
    <scope>NUCLEOTIDE SEQUENCE [LARGE SCALE GENOMIC DNA]</scope>
    <source>
        <strain evidence="2">h7</strain>
    </source>
</reference>
<dbReference type="EMBL" id="KN831777">
    <property type="protein sequence ID" value="KIM42864.1"/>
    <property type="molecule type" value="Genomic_DNA"/>
</dbReference>
<reference evidence="2" key="2">
    <citation type="submission" date="2015-01" db="EMBL/GenBank/DDBJ databases">
        <title>Evolutionary Origins and Diversification of the Mycorrhizal Mutualists.</title>
        <authorList>
            <consortium name="DOE Joint Genome Institute"/>
            <consortium name="Mycorrhizal Genomics Consortium"/>
            <person name="Kohler A."/>
            <person name="Kuo A."/>
            <person name="Nagy L.G."/>
            <person name="Floudas D."/>
            <person name="Copeland A."/>
            <person name="Barry K.W."/>
            <person name="Cichocki N."/>
            <person name="Veneault-Fourrey C."/>
            <person name="LaButti K."/>
            <person name="Lindquist E.A."/>
            <person name="Lipzen A."/>
            <person name="Lundell T."/>
            <person name="Morin E."/>
            <person name="Murat C."/>
            <person name="Riley R."/>
            <person name="Ohm R."/>
            <person name="Sun H."/>
            <person name="Tunlid A."/>
            <person name="Henrissat B."/>
            <person name="Grigoriev I.V."/>
            <person name="Hibbett D.S."/>
            <person name="Martin F."/>
        </authorList>
    </citation>
    <scope>NUCLEOTIDE SEQUENCE [LARGE SCALE GENOMIC DNA]</scope>
    <source>
        <strain evidence="2">h7</strain>
    </source>
</reference>
<keyword evidence="2" id="KW-1185">Reference proteome</keyword>
<dbReference type="HOGENOM" id="CLU_1713501_0_0_1"/>
<dbReference type="AlphaFoldDB" id="A0A0C3CF88"/>
<evidence type="ECO:0000313" key="1">
    <source>
        <dbReference type="EMBL" id="KIM42864.1"/>
    </source>
</evidence>
<proteinExistence type="predicted"/>
<protein>
    <submittedName>
        <fullName evidence="1">Uncharacterized protein</fullName>
    </submittedName>
</protein>
<accession>A0A0C3CF88</accession>
<evidence type="ECO:0000313" key="2">
    <source>
        <dbReference type="Proteomes" id="UP000053424"/>
    </source>
</evidence>
<gene>
    <name evidence="1" type="ORF">M413DRAFT_26839</name>
</gene>
<sequence>MRLPQELIDWIIDELGFREGVSDPECRAALKTCSLTSSSFLTRSRKHLFAQVRIEERRNNQDLKGPLDPTGVLDVLVEDNRINPTRQNIPPLASHIRCLSIILCPSDAYPKKLDPNSPSDLHKILKILIPGSPITSFSLGFPTGTHIAIHYHP</sequence>